<feature type="transmembrane region" description="Helical" evidence="1">
    <location>
        <begin position="84"/>
        <end position="106"/>
    </location>
</feature>
<organism evidence="2 3">
    <name type="scientific">Trypanosoma brucei gambiense (strain MHOM/CI/86/DAL972)</name>
    <dbReference type="NCBI Taxonomy" id="679716"/>
    <lineage>
        <taxon>Eukaryota</taxon>
        <taxon>Discoba</taxon>
        <taxon>Euglenozoa</taxon>
        <taxon>Kinetoplastea</taxon>
        <taxon>Metakinetoplastina</taxon>
        <taxon>Trypanosomatida</taxon>
        <taxon>Trypanosomatidae</taxon>
        <taxon>Trypanosoma</taxon>
    </lineage>
</organism>
<evidence type="ECO:0000313" key="3">
    <source>
        <dbReference type="Proteomes" id="UP000002316"/>
    </source>
</evidence>
<protein>
    <submittedName>
        <fullName evidence="2">Uncharacterized protein</fullName>
    </submittedName>
</protein>
<keyword evidence="1" id="KW-0812">Transmembrane</keyword>
<dbReference type="AlphaFoldDB" id="C9ZJU2"/>
<gene>
    <name evidence="2" type="ORF">TbgDal_II4290</name>
</gene>
<keyword evidence="1" id="KW-1133">Transmembrane helix</keyword>
<dbReference type="KEGG" id="tbg:TbgDal_II4290"/>
<dbReference type="EMBL" id="FN554965">
    <property type="protein sequence ID" value="CBH09652.1"/>
    <property type="molecule type" value="Genomic_DNA"/>
</dbReference>
<dbReference type="Proteomes" id="UP000002316">
    <property type="component" value="Chromosome 2"/>
</dbReference>
<name>C9ZJU2_TRYB9</name>
<feature type="transmembrane region" description="Helical" evidence="1">
    <location>
        <begin position="50"/>
        <end position="72"/>
    </location>
</feature>
<sequence length="109" mass="13120">MHATQYLRKVYFLHLNVNFFFCKGQTHRVFSDRASSNFSPSRRIMQLQRVICFLLLLRLLMICVYACCFLFYIVSNRRQKRGYYILHILFCMLAWLHNLCCCRGVCYGL</sequence>
<reference evidence="3" key="1">
    <citation type="journal article" date="2010" name="PLoS Negl. Trop. Dis.">
        <title>The genome sequence of Trypanosoma brucei gambiense, causative agent of chronic human african trypanosomiasis.</title>
        <authorList>
            <person name="Jackson A.P."/>
            <person name="Sanders M."/>
            <person name="Berry A."/>
            <person name="McQuillan J."/>
            <person name="Aslett M.A."/>
            <person name="Quail M.A."/>
            <person name="Chukualim B."/>
            <person name="Capewell P."/>
            <person name="MacLeod A."/>
            <person name="Melville S.E."/>
            <person name="Gibson W."/>
            <person name="Barry J.D."/>
            <person name="Berriman M."/>
            <person name="Hertz-Fowler C."/>
        </authorList>
    </citation>
    <scope>NUCLEOTIDE SEQUENCE [LARGE SCALE GENOMIC DNA]</scope>
    <source>
        <strain evidence="3">MHOM/CI/86/DAL972</strain>
    </source>
</reference>
<evidence type="ECO:0000313" key="2">
    <source>
        <dbReference type="EMBL" id="CBH09652.1"/>
    </source>
</evidence>
<evidence type="ECO:0000256" key="1">
    <source>
        <dbReference type="SAM" id="Phobius"/>
    </source>
</evidence>
<dbReference type="RefSeq" id="XP_011771956.1">
    <property type="nucleotide sequence ID" value="XM_011773654.1"/>
</dbReference>
<proteinExistence type="predicted"/>
<keyword evidence="1" id="KW-0472">Membrane</keyword>
<dbReference type="GeneID" id="23858809"/>
<accession>C9ZJU2</accession>